<comment type="caution">
    <text evidence="2">The sequence shown here is derived from an EMBL/GenBank/DDBJ whole genome shotgun (WGS) entry which is preliminary data.</text>
</comment>
<evidence type="ECO:0000313" key="3">
    <source>
        <dbReference type="Proteomes" id="UP000019488"/>
    </source>
</evidence>
<sequence length="109" mass="13299">MRVEHEVGRKRLWEVKWRFGVIGLLLFKYFGNKPQWSQPRYIFRLYCVGFFSFFGTIFGLIILLVKRHQPWELIFFVALLAICSLVYGMWAQYYFDKKFEKELGDDKHF</sequence>
<reference evidence="2" key="1">
    <citation type="journal article" date="2014" name="Genome Announc.">
        <title>Draft Genome Sequences of Two Lactobacillus Strains, L. farraginis JCM 14108T and L. composti JCM 14202T, Isolated from Compost of Distilled Shochu Residue.</title>
        <authorList>
            <person name="Yuki M."/>
            <person name="Oshima K."/>
            <person name="Suda W."/>
            <person name="Kitahara M."/>
            <person name="Kitamura K."/>
            <person name="Iida T."/>
            <person name="Hattori M."/>
            <person name="Ohkuma M."/>
        </authorList>
    </citation>
    <scope>NUCLEOTIDE SEQUENCE [LARGE SCALE GENOMIC DNA]</scope>
    <source>
        <strain evidence="2">JCM 14108</strain>
    </source>
</reference>
<dbReference type="Proteomes" id="UP000019488">
    <property type="component" value="Unassembled WGS sequence"/>
</dbReference>
<feature type="transmembrane region" description="Helical" evidence="1">
    <location>
        <begin position="43"/>
        <end position="65"/>
    </location>
</feature>
<accession>X0QC30</accession>
<protein>
    <recommendedName>
        <fullName evidence="4">Integral membrane protein</fullName>
    </recommendedName>
</protein>
<dbReference type="AlphaFoldDB" id="X0QC30"/>
<gene>
    <name evidence="2" type="ORF">JCM14108_1122</name>
</gene>
<dbReference type="OrthoDB" id="9976518at2"/>
<keyword evidence="1" id="KW-1133">Transmembrane helix</keyword>
<dbReference type="RefSeq" id="WP_035178771.1">
    <property type="nucleotide sequence ID" value="NZ_AZFY01000148.1"/>
</dbReference>
<keyword evidence="1" id="KW-0472">Membrane</keyword>
<evidence type="ECO:0000313" key="2">
    <source>
        <dbReference type="EMBL" id="GAF36170.1"/>
    </source>
</evidence>
<evidence type="ECO:0008006" key="4">
    <source>
        <dbReference type="Google" id="ProtNLM"/>
    </source>
</evidence>
<proteinExistence type="predicted"/>
<organism evidence="2 3">
    <name type="scientific">Lentilactobacillus farraginis DSM 18382 = JCM 14108</name>
    <dbReference type="NCBI Taxonomy" id="1423743"/>
    <lineage>
        <taxon>Bacteria</taxon>
        <taxon>Bacillati</taxon>
        <taxon>Bacillota</taxon>
        <taxon>Bacilli</taxon>
        <taxon>Lactobacillales</taxon>
        <taxon>Lactobacillaceae</taxon>
        <taxon>Lentilactobacillus</taxon>
    </lineage>
</organism>
<dbReference type="eggNOG" id="ENOG5030BJ8">
    <property type="taxonomic scope" value="Bacteria"/>
</dbReference>
<feature type="transmembrane region" description="Helical" evidence="1">
    <location>
        <begin position="71"/>
        <end position="91"/>
    </location>
</feature>
<keyword evidence="1" id="KW-0812">Transmembrane</keyword>
<dbReference type="EMBL" id="BAKI01000008">
    <property type="protein sequence ID" value="GAF36170.1"/>
    <property type="molecule type" value="Genomic_DNA"/>
</dbReference>
<name>X0QC30_9LACO</name>
<evidence type="ECO:0000256" key="1">
    <source>
        <dbReference type="SAM" id="Phobius"/>
    </source>
</evidence>